<protein>
    <submittedName>
        <fullName evidence="1">Uncharacterized protein</fullName>
    </submittedName>
</protein>
<keyword evidence="2" id="KW-1185">Reference proteome</keyword>
<proteinExistence type="predicted"/>
<name>A0A2Z4JA45_9ACTN</name>
<dbReference type="RefSeq" id="WP_112441823.1">
    <property type="nucleotide sequence ID" value="NZ_CP030073.1"/>
</dbReference>
<evidence type="ECO:0000313" key="2">
    <source>
        <dbReference type="Proteomes" id="UP000249616"/>
    </source>
</evidence>
<evidence type="ECO:0000313" key="1">
    <source>
        <dbReference type="EMBL" id="AWW41985.1"/>
    </source>
</evidence>
<sequence>MAQRDVECKKKVDLIRRWNTAESAVQQNLIKENRAVLDRFLDLQDAKVAAARQLLRTND</sequence>
<organism evidence="1 2">
    <name type="scientific">Streptomyces cadmiisoli</name>
    <dbReference type="NCBI Taxonomy" id="2184053"/>
    <lineage>
        <taxon>Bacteria</taxon>
        <taxon>Bacillati</taxon>
        <taxon>Actinomycetota</taxon>
        <taxon>Actinomycetes</taxon>
        <taxon>Kitasatosporales</taxon>
        <taxon>Streptomycetaceae</taxon>
        <taxon>Streptomyces</taxon>
        <taxon>Streptomyces aurantiacus group</taxon>
    </lineage>
</organism>
<reference evidence="1 2" key="1">
    <citation type="journal article" date="2019" name="Int. J. Syst. Evol. Microbiol.">
        <title>Streptomyces cadmiisoli sp. nov., a novel actinomycete isolated from cadmium-contaminated soil.</title>
        <authorList>
            <person name="Li K."/>
            <person name="Tang X."/>
            <person name="Zhao J."/>
            <person name="Guo Y."/>
            <person name="Tang Y."/>
            <person name="Gao J."/>
        </authorList>
    </citation>
    <scope>NUCLEOTIDE SEQUENCE [LARGE SCALE GENOMIC DNA]</scope>
    <source>
        <strain evidence="1 2">ZFG47</strain>
    </source>
</reference>
<dbReference type="KEGG" id="scad:DN051_39680"/>
<gene>
    <name evidence="1" type="ORF">DN051_39680</name>
</gene>
<dbReference type="EMBL" id="CP030073">
    <property type="protein sequence ID" value="AWW41985.1"/>
    <property type="molecule type" value="Genomic_DNA"/>
</dbReference>
<dbReference type="Proteomes" id="UP000249616">
    <property type="component" value="Chromosome"/>
</dbReference>
<accession>A0A2Z4JA45</accession>
<dbReference type="AlphaFoldDB" id="A0A2Z4JA45"/>